<evidence type="ECO:0000259" key="7">
    <source>
        <dbReference type="Pfam" id="PF13456"/>
    </source>
</evidence>
<feature type="domain" description="RNase H type-1" evidence="7">
    <location>
        <begin position="501"/>
        <end position="619"/>
    </location>
</feature>
<evidence type="ECO:0000256" key="3">
    <source>
        <dbReference type="ARBA" id="ARBA00022833"/>
    </source>
</evidence>
<dbReference type="InterPro" id="IPR049914">
    <property type="entry name" value="PHD1-3/5-6"/>
</dbReference>
<evidence type="ECO:0000256" key="5">
    <source>
        <dbReference type="ARBA" id="ARBA00023163"/>
    </source>
</evidence>
<dbReference type="Pfam" id="PF23121">
    <property type="entry name" value="SPOC_AIPP2"/>
    <property type="match status" value="1"/>
</dbReference>
<dbReference type="InterPro" id="IPR044730">
    <property type="entry name" value="RNase_H-like_dom_plant"/>
</dbReference>
<dbReference type="GO" id="GO:0008270">
    <property type="term" value="F:zinc ion binding"/>
    <property type="evidence" value="ECO:0007669"/>
    <property type="project" value="UniProtKB-KW"/>
</dbReference>
<dbReference type="GO" id="GO:0034244">
    <property type="term" value="P:negative regulation of transcription elongation by RNA polymerase II"/>
    <property type="evidence" value="ECO:0007669"/>
    <property type="project" value="InterPro"/>
</dbReference>
<name>A0A6A3CPS9_HIBSY</name>
<dbReference type="PANTHER" id="PTHR33304:SF36">
    <property type="entry name" value="GB|AAF26970.1-RELATED"/>
    <property type="match status" value="1"/>
</dbReference>
<evidence type="ECO:0000259" key="8">
    <source>
        <dbReference type="Pfam" id="PF23121"/>
    </source>
</evidence>
<dbReference type="GO" id="GO:0003676">
    <property type="term" value="F:nucleic acid binding"/>
    <property type="evidence" value="ECO:0007669"/>
    <property type="project" value="InterPro"/>
</dbReference>
<evidence type="ECO:0000313" key="10">
    <source>
        <dbReference type="Proteomes" id="UP000436088"/>
    </source>
</evidence>
<evidence type="ECO:0000256" key="2">
    <source>
        <dbReference type="ARBA" id="ARBA00022771"/>
    </source>
</evidence>
<keyword evidence="10" id="KW-1185">Reference proteome</keyword>
<dbReference type="EMBL" id="VEPZ02000198">
    <property type="protein sequence ID" value="KAE8730886.1"/>
    <property type="molecule type" value="Genomic_DNA"/>
</dbReference>
<dbReference type="InterPro" id="IPR056280">
    <property type="entry name" value="AIPP2-like_SPOC"/>
</dbReference>
<evidence type="ECO:0000313" key="9">
    <source>
        <dbReference type="EMBL" id="KAE8730886.1"/>
    </source>
</evidence>
<dbReference type="GO" id="GO:0140566">
    <property type="term" value="F:histone reader activity"/>
    <property type="evidence" value="ECO:0007669"/>
    <property type="project" value="InterPro"/>
</dbReference>
<dbReference type="Gene3D" id="3.30.420.10">
    <property type="entry name" value="Ribonuclease H-like superfamily/Ribonuclease H"/>
    <property type="match status" value="1"/>
</dbReference>
<evidence type="ECO:0000256" key="1">
    <source>
        <dbReference type="ARBA" id="ARBA00022723"/>
    </source>
</evidence>
<dbReference type="InterPro" id="IPR012337">
    <property type="entry name" value="RNaseH-like_sf"/>
</dbReference>
<protein>
    <submittedName>
        <fullName evidence="9">Uncharacterized protein</fullName>
    </submittedName>
</protein>
<dbReference type="GO" id="GO:0004523">
    <property type="term" value="F:RNA-DNA hybrid ribonuclease activity"/>
    <property type="evidence" value="ECO:0007669"/>
    <property type="project" value="InterPro"/>
</dbReference>
<dbReference type="InterPro" id="IPR002156">
    <property type="entry name" value="RNaseH_domain"/>
</dbReference>
<comment type="caution">
    <text evidence="9">The sequence shown here is derived from an EMBL/GenBank/DDBJ whole genome shotgun (WGS) entry which is preliminary data.</text>
</comment>
<sequence>MTTLVRNKIEDWRCELCLSKNDIDSLNSDRTENGLVSSKKRKLLSCLLAYQKTSFPSNSHSGSKPVPVNFTPSPSKKPFMGSKKAGPWFNPIKERRNPTFRSVNAGCCGAQITPASCQHVVRTSNKLKAEDDEKAPRTLAKKYSTNEDTVSSVMAAKEVKIETAHVAPNKENVRKGMISDTILPDKELTHLHSKTEDPVKTFIMLLNLRTLMSQKQKSGTDLRFPYIDRMLLLYMLPGCKGGFKFPNTTAPGEYFGGFQARPPCRVHRKAYELSKKMPPVLQVDLLQQCHLQADILQNGCLDLFDIALYFFPADYMESSRENYNKLFELMGMENSVMISYIEDMELLIFTSKQLHGDSRDVFTRSKMDFFGGVFCRATENQMKLHDKLPSLVSYTYDDGNANTNSSEAADMDIDMIGGKILGIPNMVLSKVSAYHSINDPSAACLPLSACPSLLLNTSIKLGMQIKTKEREGENSDETREKGLGGLSHLSKANMVRLSVAGRSRGKPGAASVAGLIRDGSGRWIVGYNLNLVVCNFLAVDLCALYQGIKLTWDRGYKKVRVESDSAAAVMSLKKAPSHQNPNRALIESCRALINGEWDCEVYDIRREENLCAEWLATHADGCQLGLSVISLPPLELIPHLEDDYKRVGWIC</sequence>
<reference evidence="9" key="1">
    <citation type="submission" date="2019-09" db="EMBL/GenBank/DDBJ databases">
        <title>Draft genome information of white flower Hibiscus syriacus.</title>
        <authorList>
            <person name="Kim Y.-M."/>
        </authorList>
    </citation>
    <scope>NUCLEOTIDE SEQUENCE [LARGE SCALE GENOMIC DNA]</scope>
    <source>
        <strain evidence="9">YM2019G1</strain>
    </source>
</reference>
<keyword evidence="1" id="KW-0479">Metal-binding</keyword>
<evidence type="ECO:0000256" key="4">
    <source>
        <dbReference type="ARBA" id="ARBA00023015"/>
    </source>
</evidence>
<dbReference type="CDD" id="cd06222">
    <property type="entry name" value="RNase_H_like"/>
    <property type="match status" value="1"/>
</dbReference>
<proteinExistence type="predicted"/>
<keyword evidence="4" id="KW-0805">Transcription regulation</keyword>
<keyword evidence="5" id="KW-0804">Transcription</keyword>
<dbReference type="SUPFAM" id="SSF53098">
    <property type="entry name" value="Ribonuclease H-like"/>
    <property type="match status" value="1"/>
</dbReference>
<keyword evidence="2" id="KW-0863">Zinc-finger</keyword>
<feature type="region of interest" description="Disordered" evidence="6">
    <location>
        <begin position="71"/>
        <end position="93"/>
    </location>
</feature>
<dbReference type="Pfam" id="PF13456">
    <property type="entry name" value="RVT_3"/>
    <property type="match status" value="1"/>
</dbReference>
<feature type="domain" description="AIPP2-like SPOC-like" evidence="8">
    <location>
        <begin position="240"/>
        <end position="374"/>
    </location>
</feature>
<dbReference type="AlphaFoldDB" id="A0A6A3CPS9"/>
<organism evidence="9 10">
    <name type="scientific">Hibiscus syriacus</name>
    <name type="common">Rose of Sharon</name>
    <dbReference type="NCBI Taxonomy" id="106335"/>
    <lineage>
        <taxon>Eukaryota</taxon>
        <taxon>Viridiplantae</taxon>
        <taxon>Streptophyta</taxon>
        <taxon>Embryophyta</taxon>
        <taxon>Tracheophyta</taxon>
        <taxon>Spermatophyta</taxon>
        <taxon>Magnoliopsida</taxon>
        <taxon>eudicotyledons</taxon>
        <taxon>Gunneridae</taxon>
        <taxon>Pentapetalae</taxon>
        <taxon>rosids</taxon>
        <taxon>malvids</taxon>
        <taxon>Malvales</taxon>
        <taxon>Malvaceae</taxon>
        <taxon>Malvoideae</taxon>
        <taxon>Hibiscus</taxon>
    </lineage>
</organism>
<accession>A0A6A3CPS9</accession>
<dbReference type="PANTHER" id="PTHR33304">
    <property type="match status" value="1"/>
</dbReference>
<keyword evidence="3" id="KW-0862">Zinc</keyword>
<dbReference type="InterPro" id="IPR036397">
    <property type="entry name" value="RNaseH_sf"/>
</dbReference>
<evidence type="ECO:0000256" key="6">
    <source>
        <dbReference type="SAM" id="MobiDB-lite"/>
    </source>
</evidence>
<dbReference type="Proteomes" id="UP000436088">
    <property type="component" value="Unassembled WGS sequence"/>
</dbReference>
<gene>
    <name evidence="9" type="ORF">F3Y22_tig00002847pilonHSYRG00075</name>
</gene>